<organism evidence="3">
    <name type="scientific">Schistocephalus solidus</name>
    <name type="common">Tapeworm</name>
    <dbReference type="NCBI Taxonomy" id="70667"/>
    <lineage>
        <taxon>Eukaryota</taxon>
        <taxon>Metazoa</taxon>
        <taxon>Spiralia</taxon>
        <taxon>Lophotrochozoa</taxon>
        <taxon>Platyhelminthes</taxon>
        <taxon>Cestoda</taxon>
        <taxon>Eucestoda</taxon>
        <taxon>Diphyllobothriidea</taxon>
        <taxon>Diphyllobothriidae</taxon>
        <taxon>Schistocephalus</taxon>
    </lineage>
</organism>
<protein>
    <submittedName>
        <fullName evidence="3">Endo/exonuclease/phosphatase domain-containing protein</fullName>
    </submittedName>
</protein>
<dbReference type="WBParaSite" id="SSLN_0000306001-mRNA-1">
    <property type="protein sequence ID" value="SSLN_0000306001-mRNA-1"/>
    <property type="gene ID" value="SSLN_0000306001"/>
</dbReference>
<evidence type="ECO:0000313" key="3">
    <source>
        <dbReference type="WBParaSite" id="SSLN_0000306001-mRNA-1"/>
    </source>
</evidence>
<dbReference type="AlphaFoldDB" id="A0A183SFG2"/>
<gene>
    <name evidence="1" type="ORF">SSLN_LOCUS2960</name>
</gene>
<sequence>MLLCPPLTGTQLSPVAPRSWVLPSDHTPGNRHDRRAKPVGVFGALCASLLATVPKVDKLIVLGDFNAYVATDHATGEPAIYGHCVKGTAPWLSSDDTTLLTEKSKILKRWAEHFRSVFYCSSATSDAAIDLFPRVDTNNELDLPPSLPETIWTVQQISSGKAPGSDAIPPEVYKHGGPRLMAELTTLFQEMWRQGQVPQEFKDATIVHLYKRKGNGKSVITTEASLCTTSPGRSSPVSFSIV</sequence>
<accession>A0A183SFG2</accession>
<keyword evidence="2" id="KW-1185">Reference proteome</keyword>
<evidence type="ECO:0000313" key="1">
    <source>
        <dbReference type="EMBL" id="VDL89345.1"/>
    </source>
</evidence>
<dbReference type="PANTHER" id="PTHR19446">
    <property type="entry name" value="REVERSE TRANSCRIPTASES"/>
    <property type="match status" value="1"/>
</dbReference>
<dbReference type="Proteomes" id="UP000275846">
    <property type="component" value="Unassembled WGS sequence"/>
</dbReference>
<dbReference type="EMBL" id="UYSU01032389">
    <property type="protein sequence ID" value="VDL89345.1"/>
    <property type="molecule type" value="Genomic_DNA"/>
</dbReference>
<name>A0A183SFG2_SCHSO</name>
<dbReference type="OrthoDB" id="6153543at2759"/>
<reference evidence="3" key="1">
    <citation type="submission" date="2016-06" db="UniProtKB">
        <authorList>
            <consortium name="WormBaseParasite"/>
        </authorList>
    </citation>
    <scope>IDENTIFICATION</scope>
</reference>
<reference evidence="1 2" key="2">
    <citation type="submission" date="2018-11" db="EMBL/GenBank/DDBJ databases">
        <authorList>
            <consortium name="Pathogen Informatics"/>
        </authorList>
    </citation>
    <scope>NUCLEOTIDE SEQUENCE [LARGE SCALE GENOMIC DNA]</scope>
    <source>
        <strain evidence="1 2">NST_G2</strain>
    </source>
</reference>
<proteinExistence type="predicted"/>
<evidence type="ECO:0000313" key="2">
    <source>
        <dbReference type="Proteomes" id="UP000275846"/>
    </source>
</evidence>